<protein>
    <submittedName>
        <fullName evidence="1">Uncharacterized protein</fullName>
    </submittedName>
</protein>
<organism evidence="1 2">
    <name type="scientific">Roseisolibacter agri</name>
    <dbReference type="NCBI Taxonomy" id="2014610"/>
    <lineage>
        <taxon>Bacteria</taxon>
        <taxon>Pseudomonadati</taxon>
        <taxon>Gemmatimonadota</taxon>
        <taxon>Gemmatimonadia</taxon>
        <taxon>Gemmatimonadales</taxon>
        <taxon>Gemmatimonadaceae</taxon>
        <taxon>Roseisolibacter</taxon>
    </lineage>
</organism>
<dbReference type="RefSeq" id="WP_284352777.1">
    <property type="nucleotide sequence ID" value="NZ_BRXS01000009.1"/>
</dbReference>
<reference evidence="1" key="1">
    <citation type="submission" date="2022-08" db="EMBL/GenBank/DDBJ databases">
        <title>Draft genome sequencing of Roseisolibacter agri AW1220.</title>
        <authorList>
            <person name="Tobiishi Y."/>
            <person name="Tonouchi A."/>
        </authorList>
    </citation>
    <scope>NUCLEOTIDE SEQUENCE</scope>
    <source>
        <strain evidence="1">AW1220</strain>
    </source>
</reference>
<dbReference type="AlphaFoldDB" id="A0AA37QDL3"/>
<keyword evidence="2" id="KW-1185">Reference proteome</keyword>
<accession>A0AA37QDL3</accession>
<sequence length="98" mass="9953">MLNVFGLSLPAAAPLGRDEANLLAERIGAAAASVQQGAKAAVSASVRRDAQQYLDARRAGQLRFAPGAGRACDAGAWALMRLTVDAPAVLPAATLLVA</sequence>
<dbReference type="Proteomes" id="UP001161325">
    <property type="component" value="Unassembled WGS sequence"/>
</dbReference>
<gene>
    <name evidence="1" type="ORF">rosag_48950</name>
</gene>
<name>A0AA37QDL3_9BACT</name>
<evidence type="ECO:0000313" key="2">
    <source>
        <dbReference type="Proteomes" id="UP001161325"/>
    </source>
</evidence>
<evidence type="ECO:0000313" key="1">
    <source>
        <dbReference type="EMBL" id="GLC28382.1"/>
    </source>
</evidence>
<dbReference type="EMBL" id="BRXS01000009">
    <property type="protein sequence ID" value="GLC28382.1"/>
    <property type="molecule type" value="Genomic_DNA"/>
</dbReference>
<proteinExistence type="predicted"/>
<comment type="caution">
    <text evidence="1">The sequence shown here is derived from an EMBL/GenBank/DDBJ whole genome shotgun (WGS) entry which is preliminary data.</text>
</comment>